<sequence length="245" mass="28235">MKSEGQTKKHIANFDVFWGNFQNKEIGREKRKQESKEKLESEVKGEEIIEKEIENIFVTIENVTFPKSEQEKEEVIEKEIDSVFVATENVIIPFNNVYFTSCTLESLSQGEIIEENRNSNFERSKEKEVENIENCDREYNDVIEVEEKENIERKKEKKNESGVMTKREIIAGLKVQCQDIDKQQAELEERNKVFLKMIEGLEADEVPVKASANVAATGDQNNADEDEGYDTATDEDEDSDSSDDE</sequence>
<protein>
    <submittedName>
        <fullName evidence="1">Uncharacterized protein</fullName>
    </submittedName>
</protein>
<reference evidence="1" key="1">
    <citation type="submission" date="2023-10" db="EMBL/GenBank/DDBJ databases">
        <authorList>
            <person name="Rodriguez Cubillos JULIANA M."/>
            <person name="De Vega J."/>
        </authorList>
    </citation>
    <scope>NUCLEOTIDE SEQUENCE</scope>
</reference>
<name>A0ACB0LUR2_TRIPR</name>
<organism evidence="1 2">
    <name type="scientific">Trifolium pratense</name>
    <name type="common">Red clover</name>
    <dbReference type="NCBI Taxonomy" id="57577"/>
    <lineage>
        <taxon>Eukaryota</taxon>
        <taxon>Viridiplantae</taxon>
        <taxon>Streptophyta</taxon>
        <taxon>Embryophyta</taxon>
        <taxon>Tracheophyta</taxon>
        <taxon>Spermatophyta</taxon>
        <taxon>Magnoliopsida</taxon>
        <taxon>eudicotyledons</taxon>
        <taxon>Gunneridae</taxon>
        <taxon>Pentapetalae</taxon>
        <taxon>rosids</taxon>
        <taxon>fabids</taxon>
        <taxon>Fabales</taxon>
        <taxon>Fabaceae</taxon>
        <taxon>Papilionoideae</taxon>
        <taxon>50 kb inversion clade</taxon>
        <taxon>NPAAA clade</taxon>
        <taxon>Hologalegina</taxon>
        <taxon>IRL clade</taxon>
        <taxon>Trifolieae</taxon>
        <taxon>Trifolium</taxon>
    </lineage>
</organism>
<gene>
    <name evidence="1" type="ORF">MILVUS5_LOCUS35858</name>
</gene>
<accession>A0ACB0LUR2</accession>
<comment type="caution">
    <text evidence="1">The sequence shown here is derived from an EMBL/GenBank/DDBJ whole genome shotgun (WGS) entry which is preliminary data.</text>
</comment>
<keyword evidence="2" id="KW-1185">Reference proteome</keyword>
<evidence type="ECO:0000313" key="2">
    <source>
        <dbReference type="Proteomes" id="UP001177021"/>
    </source>
</evidence>
<proteinExistence type="predicted"/>
<evidence type="ECO:0000313" key="1">
    <source>
        <dbReference type="EMBL" id="CAJ2672181.1"/>
    </source>
</evidence>
<dbReference type="EMBL" id="CASHSV030000615">
    <property type="protein sequence ID" value="CAJ2672181.1"/>
    <property type="molecule type" value="Genomic_DNA"/>
</dbReference>
<dbReference type="Proteomes" id="UP001177021">
    <property type="component" value="Unassembled WGS sequence"/>
</dbReference>